<evidence type="ECO:0000256" key="4">
    <source>
        <dbReference type="ARBA" id="ARBA00022664"/>
    </source>
</evidence>
<feature type="compositionally biased region" description="Basic and acidic residues" evidence="9">
    <location>
        <begin position="157"/>
        <end position="170"/>
    </location>
</feature>
<evidence type="ECO:0000256" key="9">
    <source>
        <dbReference type="SAM" id="MobiDB-lite"/>
    </source>
</evidence>
<comment type="subcellular location">
    <subcellularLocation>
        <location evidence="1 8">Nucleus</location>
    </subcellularLocation>
</comment>
<gene>
    <name evidence="10" type="ORF">DIURU_002980</name>
</gene>
<feature type="region of interest" description="Disordered" evidence="9">
    <location>
        <begin position="140"/>
        <end position="170"/>
    </location>
</feature>
<evidence type="ECO:0000313" key="11">
    <source>
        <dbReference type="Proteomes" id="UP000449547"/>
    </source>
</evidence>
<evidence type="ECO:0000256" key="8">
    <source>
        <dbReference type="RuleBase" id="RU367148"/>
    </source>
</evidence>
<keyword evidence="4 8" id="KW-0507">mRNA processing</keyword>
<keyword evidence="5 8" id="KW-0747">Spliceosome</keyword>
<dbReference type="InterPro" id="IPR013260">
    <property type="entry name" value="mRNA_splic_SYF2"/>
</dbReference>
<evidence type="ECO:0000256" key="6">
    <source>
        <dbReference type="ARBA" id="ARBA00023187"/>
    </source>
</evidence>
<feature type="region of interest" description="Disordered" evidence="9">
    <location>
        <begin position="1"/>
        <end position="87"/>
    </location>
</feature>
<protein>
    <recommendedName>
        <fullName evidence="3 8">Pre-mRNA-splicing factor SYF2</fullName>
    </recommendedName>
</protein>
<dbReference type="VEuPathDB" id="FungiDB:DIURU_002980"/>
<dbReference type="RefSeq" id="XP_034012268.1">
    <property type="nucleotide sequence ID" value="XM_034155691.1"/>
</dbReference>
<keyword evidence="6 8" id="KW-0508">mRNA splicing</keyword>
<accession>A0A642UN83</accession>
<keyword evidence="7 8" id="KW-0539">Nucleus</keyword>
<evidence type="ECO:0000256" key="7">
    <source>
        <dbReference type="ARBA" id="ARBA00023242"/>
    </source>
</evidence>
<feature type="compositionally biased region" description="Basic and acidic residues" evidence="9">
    <location>
        <begin position="37"/>
        <end position="59"/>
    </location>
</feature>
<dbReference type="GO" id="GO:0000398">
    <property type="term" value="P:mRNA splicing, via spliceosome"/>
    <property type="evidence" value="ECO:0007669"/>
    <property type="project" value="UniProtKB-UniRule"/>
</dbReference>
<comment type="caution">
    <text evidence="10">The sequence shown here is derived from an EMBL/GenBank/DDBJ whole genome shotgun (WGS) entry which is preliminary data.</text>
</comment>
<dbReference type="EMBL" id="SWFT01000092">
    <property type="protein sequence ID" value="KAA8902186.1"/>
    <property type="molecule type" value="Genomic_DNA"/>
</dbReference>
<comment type="function">
    <text evidence="8">Involved in pre-mRNA splicing.</text>
</comment>
<evidence type="ECO:0000256" key="5">
    <source>
        <dbReference type="ARBA" id="ARBA00022728"/>
    </source>
</evidence>
<evidence type="ECO:0000256" key="1">
    <source>
        <dbReference type="ARBA" id="ARBA00004123"/>
    </source>
</evidence>
<proteinExistence type="inferred from homology"/>
<comment type="similarity">
    <text evidence="2 8">Belongs to the SYF2 family.</text>
</comment>
<dbReference type="Proteomes" id="UP000449547">
    <property type="component" value="Unassembled WGS sequence"/>
</dbReference>
<dbReference type="Pfam" id="PF08231">
    <property type="entry name" value="SYF2"/>
    <property type="match status" value="1"/>
</dbReference>
<dbReference type="AlphaFoldDB" id="A0A642UN83"/>
<dbReference type="GeneID" id="54781631"/>
<feature type="compositionally biased region" description="Basic and acidic residues" evidence="9">
    <location>
        <begin position="1"/>
        <end position="27"/>
    </location>
</feature>
<dbReference type="GO" id="GO:0005681">
    <property type="term" value="C:spliceosomal complex"/>
    <property type="evidence" value="ECO:0007669"/>
    <property type="project" value="UniProtKB-KW"/>
</dbReference>
<evidence type="ECO:0000313" key="10">
    <source>
        <dbReference type="EMBL" id="KAA8902186.1"/>
    </source>
</evidence>
<comment type="subunit">
    <text evidence="8">May be part of a spliceosome complex.</text>
</comment>
<reference evidence="10 11" key="1">
    <citation type="submission" date="2019-07" db="EMBL/GenBank/DDBJ databases">
        <title>Genome assembly of two rare yeast pathogens: Diutina rugosa and Trichomonascus ciferrii.</title>
        <authorList>
            <person name="Mixao V."/>
            <person name="Saus E."/>
            <person name="Hansen A."/>
            <person name="Lass-Flor C."/>
            <person name="Gabaldon T."/>
        </authorList>
    </citation>
    <scope>NUCLEOTIDE SEQUENCE [LARGE SCALE GENOMIC DNA]</scope>
    <source>
        <strain evidence="10 11">CBS 613</strain>
    </source>
</reference>
<sequence length="170" mass="19301">MNTLNELREVVAQAKRENQQDLEEARRAQRVKGSTTHSDDENQDENKLNEHDYDSRDLMDMTLADVDQLESKKRPRSSVRRGNMADLASATYVKELQSMEADEDGYTRQVNSGKGSVEDQLRALEAQPSSQAVEEMAKLVADADSKRKSKKTTGYTKNDRFNEKLDKMLG</sequence>
<name>A0A642UN83_DIURU</name>
<evidence type="ECO:0000256" key="3">
    <source>
        <dbReference type="ARBA" id="ARBA00014745"/>
    </source>
</evidence>
<organism evidence="10 11">
    <name type="scientific">Diutina rugosa</name>
    <name type="common">Yeast</name>
    <name type="synonym">Candida rugosa</name>
    <dbReference type="NCBI Taxonomy" id="5481"/>
    <lineage>
        <taxon>Eukaryota</taxon>
        <taxon>Fungi</taxon>
        <taxon>Dikarya</taxon>
        <taxon>Ascomycota</taxon>
        <taxon>Saccharomycotina</taxon>
        <taxon>Pichiomycetes</taxon>
        <taxon>Debaryomycetaceae</taxon>
        <taxon>Diutina</taxon>
    </lineage>
</organism>
<evidence type="ECO:0000256" key="2">
    <source>
        <dbReference type="ARBA" id="ARBA00010028"/>
    </source>
</evidence>
<keyword evidence="11" id="KW-1185">Reference proteome</keyword>